<dbReference type="InterPro" id="IPR007338">
    <property type="entry name" value="DUF416"/>
</dbReference>
<evidence type="ECO:0000313" key="2">
    <source>
        <dbReference type="Proteomes" id="UP000019276"/>
    </source>
</evidence>
<dbReference type="eggNOG" id="COG3068">
    <property type="taxonomic scope" value="Bacteria"/>
</dbReference>
<gene>
    <name evidence="1" type="ORF">DS2_06491</name>
</gene>
<reference evidence="1 2" key="1">
    <citation type="journal article" date="2014" name="Genome Announc.">
        <title>Draft Genome Sequence of the Agar-Degrading Bacterium Catenovulum sp. Strain DS-2, Isolated from Intestines of Haliotis diversicolor.</title>
        <authorList>
            <person name="Shan D."/>
            <person name="Li X."/>
            <person name="Gu Z."/>
            <person name="Wei G."/>
            <person name="Gao Z."/>
            <person name="Shao Z."/>
        </authorList>
    </citation>
    <scope>NUCLEOTIDE SEQUENCE [LARGE SCALE GENOMIC DNA]</scope>
    <source>
        <strain evidence="1 2">DS-2</strain>
    </source>
</reference>
<accession>W7QSS0</accession>
<dbReference type="EMBL" id="ARZY01000008">
    <property type="protein sequence ID" value="EWH10918.1"/>
    <property type="molecule type" value="Genomic_DNA"/>
</dbReference>
<dbReference type="OrthoDB" id="9204516at2"/>
<dbReference type="Proteomes" id="UP000019276">
    <property type="component" value="Unassembled WGS sequence"/>
</dbReference>
<dbReference type="RefSeq" id="WP_035013859.1">
    <property type="nucleotide sequence ID" value="NZ_ARZY01000008.1"/>
</dbReference>
<evidence type="ECO:0000313" key="1">
    <source>
        <dbReference type="EMBL" id="EWH10918.1"/>
    </source>
</evidence>
<dbReference type="Pfam" id="PF04222">
    <property type="entry name" value="DUF416"/>
    <property type="match status" value="1"/>
</dbReference>
<dbReference type="AlphaFoldDB" id="W7QSS0"/>
<dbReference type="InterPro" id="IPR023381">
    <property type="entry name" value="YP001051499.1-like_dom_sf"/>
</dbReference>
<name>W7QSS0_9ALTE</name>
<sequence>MQKPSTFARIRALSPKQQIAFNQMLIERMLPNYQLYTELTSQGDYSVLQTVSELIWQSLYSKSFKVDVQLQQQKIEEQIPSDAKSESLGLYAAIDAGMALIANLSLLDKQNEFKHKEVTLPSVLSQGTIERMLITSAEVENSKEALQHPHMQWEIETQNEFLDSLERIKQLDKSACQQLKALALQDRMTNLGIEF</sequence>
<keyword evidence="2" id="KW-1185">Reference proteome</keyword>
<protein>
    <recommendedName>
        <fullName evidence="3">DUF416 family protein</fullName>
    </recommendedName>
</protein>
<dbReference type="Gene3D" id="1.20.1590.10">
    <property type="entry name" value="YP_001051499.1 domain like"/>
    <property type="match status" value="1"/>
</dbReference>
<proteinExistence type="predicted"/>
<evidence type="ECO:0008006" key="3">
    <source>
        <dbReference type="Google" id="ProtNLM"/>
    </source>
</evidence>
<organism evidence="1 2">
    <name type="scientific">Catenovulum agarivorans DS-2</name>
    <dbReference type="NCBI Taxonomy" id="1328313"/>
    <lineage>
        <taxon>Bacteria</taxon>
        <taxon>Pseudomonadati</taxon>
        <taxon>Pseudomonadota</taxon>
        <taxon>Gammaproteobacteria</taxon>
        <taxon>Alteromonadales</taxon>
        <taxon>Alteromonadaceae</taxon>
        <taxon>Catenovulum</taxon>
    </lineage>
</organism>
<comment type="caution">
    <text evidence="1">The sequence shown here is derived from an EMBL/GenBank/DDBJ whole genome shotgun (WGS) entry which is preliminary data.</text>
</comment>
<dbReference type="STRING" id="1328313.DS2_06491"/>